<dbReference type="InterPro" id="IPR007844">
    <property type="entry name" value="AsmA"/>
</dbReference>
<dbReference type="Pfam" id="PF05170">
    <property type="entry name" value="AsmA"/>
    <property type="match status" value="2"/>
</dbReference>
<accession>A0A4R9LMW5</accession>
<proteinExistence type="predicted"/>
<feature type="domain" description="AsmA" evidence="2">
    <location>
        <begin position="388"/>
        <end position="554"/>
    </location>
</feature>
<keyword evidence="1" id="KW-0472">Membrane</keyword>
<evidence type="ECO:0000313" key="4">
    <source>
        <dbReference type="Proteomes" id="UP000298264"/>
    </source>
</evidence>
<gene>
    <name evidence="3" type="ORF">EHS11_10780</name>
</gene>
<feature type="domain" description="AsmA" evidence="2">
    <location>
        <begin position="3"/>
        <end position="166"/>
    </location>
</feature>
<dbReference type="EMBL" id="RQHV01000049">
    <property type="protein sequence ID" value="TGN10039.1"/>
    <property type="molecule type" value="Genomic_DNA"/>
</dbReference>
<reference evidence="3" key="1">
    <citation type="journal article" date="2019" name="PLoS Negl. Trop. Dis.">
        <title>Revisiting the worldwide diversity of Leptospira species in the environment.</title>
        <authorList>
            <person name="Vincent A.T."/>
            <person name="Schiettekatte O."/>
            <person name="Bourhy P."/>
            <person name="Veyrier F.J."/>
            <person name="Picardeau M."/>
        </authorList>
    </citation>
    <scope>NUCLEOTIDE SEQUENCE [LARGE SCALE GENOMIC DNA]</scope>
    <source>
        <strain evidence="3">201400974</strain>
    </source>
</reference>
<dbReference type="OrthoDB" id="312944at2"/>
<sequence length="671" mass="74746">MWQKILKYFAYFILVLSFLIFAAFLGLKQILDTKAVKDSVSNNVRKFVSLDINYSQIGSFVFPFPGIQIQNLEISDQGEPLASVESIRLQLDFFALIQQEFKIGAVSVDKGKIQLTRDKNGKFPILGKLQNKNKEKKEPAKDDPESILSLTPSRIQITDLEFILNDVPTGSKQTILIRDLSVDTDDGDRTVDLSLKSEINQTDFVLESKTYLTENEWTYESLRTDTEIHWNDAELSQFPELLSVFPDADFSESKLNLGLELKKENSDQIRLNLSRLSLEGIKRKTTFVGDLFLSMESDFSKENRKIRVSSFFMDLGKFAHLGMEGNILLHEKERKLDLSVNSDFFDLKKVLFFKDSFSGFQPNKFDVMGEKEPLTVLKKEDPIPLFANVKFDLKNLNVSGHLITNLIGNLEYNPSQMILHPTEVSLYGGQIRTEGNVSFTSSKPTLQLKGKVSRVSLEPAISRMTDDKYIKGRLNSDFTVKCKLGDSGTIRNSLDVKTKFYITQGKLLGYANFIKPVATIGQVLNFNLTSKESTSFESITGGLDLHKQKATLTDFSMKGEGLSATGGGVYQTNGKIDMKFTVSLPGAVGKAVKLPILYRGIMGRNVAYIDPVWMASVYAGTVLLAGPVGTLVGGMVGSAASDNVEKVVGSVKDSVNSFRAFFTGKDEKSKK</sequence>
<evidence type="ECO:0000313" key="3">
    <source>
        <dbReference type="EMBL" id="TGN10039.1"/>
    </source>
</evidence>
<dbReference type="GO" id="GO:0005886">
    <property type="term" value="C:plasma membrane"/>
    <property type="evidence" value="ECO:0007669"/>
    <property type="project" value="TreeGrafter"/>
</dbReference>
<evidence type="ECO:0000259" key="2">
    <source>
        <dbReference type="Pfam" id="PF05170"/>
    </source>
</evidence>
<dbReference type="GO" id="GO:0090313">
    <property type="term" value="P:regulation of protein targeting to membrane"/>
    <property type="evidence" value="ECO:0007669"/>
    <property type="project" value="TreeGrafter"/>
</dbReference>
<dbReference type="Proteomes" id="UP000298264">
    <property type="component" value="Unassembled WGS sequence"/>
</dbReference>
<dbReference type="PANTHER" id="PTHR30441:SF8">
    <property type="entry name" value="DUF748 DOMAIN-CONTAINING PROTEIN"/>
    <property type="match status" value="1"/>
</dbReference>
<dbReference type="PANTHER" id="PTHR30441">
    <property type="entry name" value="DUF748 DOMAIN-CONTAINING PROTEIN"/>
    <property type="match status" value="1"/>
</dbReference>
<keyword evidence="4" id="KW-1185">Reference proteome</keyword>
<protein>
    <submittedName>
        <fullName evidence="3">AsmA family protein</fullName>
    </submittedName>
</protein>
<comment type="caution">
    <text evidence="3">The sequence shown here is derived from an EMBL/GenBank/DDBJ whole genome shotgun (WGS) entry which is preliminary data.</text>
</comment>
<name>A0A4R9LMW5_9LEPT</name>
<evidence type="ECO:0000256" key="1">
    <source>
        <dbReference type="SAM" id="Phobius"/>
    </source>
</evidence>
<feature type="transmembrane region" description="Helical" evidence="1">
    <location>
        <begin position="9"/>
        <end position="27"/>
    </location>
</feature>
<keyword evidence="1" id="KW-0812">Transmembrane</keyword>
<dbReference type="InterPro" id="IPR052894">
    <property type="entry name" value="AsmA-related"/>
</dbReference>
<keyword evidence="1" id="KW-1133">Transmembrane helix</keyword>
<dbReference type="AlphaFoldDB" id="A0A4R9LMW5"/>
<organism evidence="3 4">
    <name type="scientific">Leptospira ilyithenensis</name>
    <dbReference type="NCBI Taxonomy" id="2484901"/>
    <lineage>
        <taxon>Bacteria</taxon>
        <taxon>Pseudomonadati</taxon>
        <taxon>Spirochaetota</taxon>
        <taxon>Spirochaetia</taxon>
        <taxon>Leptospirales</taxon>
        <taxon>Leptospiraceae</taxon>
        <taxon>Leptospira</taxon>
    </lineage>
</organism>
<dbReference type="RefSeq" id="WP_135764418.1">
    <property type="nucleotide sequence ID" value="NZ_RQHV01000049.1"/>
</dbReference>